<dbReference type="AlphaFoldDB" id="A0A660E1H5"/>
<protein>
    <submittedName>
        <fullName evidence="1">Uncharacterized protein</fullName>
    </submittedName>
</protein>
<evidence type="ECO:0000313" key="1">
    <source>
        <dbReference type="EMBL" id="VDG27896.1"/>
    </source>
</evidence>
<dbReference type="RefSeq" id="WP_130851602.1">
    <property type="nucleotide sequence ID" value="NZ_UYIG01000068.1"/>
</dbReference>
<dbReference type="EMBL" id="UYIG01000068">
    <property type="protein sequence ID" value="VDG27896.1"/>
    <property type="molecule type" value="Genomic_DNA"/>
</dbReference>
<organism evidence="1 2">
    <name type="scientific">Lactiplantibacillus mudanjiangensis</name>
    <dbReference type="NCBI Taxonomy" id="1296538"/>
    <lineage>
        <taxon>Bacteria</taxon>
        <taxon>Bacillati</taxon>
        <taxon>Bacillota</taxon>
        <taxon>Bacilli</taxon>
        <taxon>Lactobacillales</taxon>
        <taxon>Lactobacillaceae</taxon>
        <taxon>Lactiplantibacillus</taxon>
    </lineage>
</organism>
<name>A0A660E1H5_9LACO</name>
<keyword evidence="2" id="KW-1185">Reference proteome</keyword>
<evidence type="ECO:0000313" key="2">
    <source>
        <dbReference type="Proteomes" id="UP000289996"/>
    </source>
</evidence>
<reference evidence="1 2" key="1">
    <citation type="submission" date="2018-11" db="EMBL/GenBank/DDBJ databases">
        <authorList>
            <person name="Wuyts S."/>
        </authorList>
    </citation>
    <scope>NUCLEOTIDE SEQUENCE [LARGE SCALE GENOMIC DNA]</scope>
    <source>
        <strain evidence="1">Lactobacillus mudanjiangensis AMBF249</strain>
    </source>
</reference>
<proteinExistence type="predicted"/>
<accession>A0A660E1H5</accession>
<sequence>MKKVDEVPLRQFQVSYELMDGIKHEFFKHVVKAETAPTVKHGWIHAGQLRMNVKRIVPGSLEVREVR</sequence>
<dbReference type="Proteomes" id="UP000289996">
    <property type="component" value="Unassembled WGS sequence"/>
</dbReference>
<gene>
    <name evidence="1" type="ORF">MUDAN_MDHGFNIF_02713</name>
</gene>